<sequence>MTTIEQLKKEADKALTLKKLAEVQGKNSKEYQEAKANCDRKFIALRKAQGKTSAKMAGNKLIKQATVKIHL</sequence>
<protein>
    <submittedName>
        <fullName evidence="1">Conserved domain protein</fullName>
    </submittedName>
</protein>
<comment type="caution">
    <text evidence="1">The sequence shown here is derived from an EMBL/GenBank/DDBJ whole genome shotgun (WGS) entry which is preliminary data.</text>
</comment>
<organism evidence="1 2">
    <name type="scientific">Streptococcus parauberis NCFD 2020</name>
    <dbReference type="NCBI Taxonomy" id="873447"/>
    <lineage>
        <taxon>Bacteria</taxon>
        <taxon>Bacillati</taxon>
        <taxon>Bacillota</taxon>
        <taxon>Bacilli</taxon>
        <taxon>Lactobacillales</taxon>
        <taxon>Streptococcaceae</taxon>
        <taxon>Streptococcus</taxon>
    </lineage>
</organism>
<dbReference type="EMBL" id="AEUT02000001">
    <property type="protein sequence ID" value="EGE54645.1"/>
    <property type="molecule type" value="Genomic_DNA"/>
</dbReference>
<gene>
    <name evidence="1" type="ORF">SPB_1476</name>
</gene>
<dbReference type="AlphaFoldDB" id="F1YY75"/>
<evidence type="ECO:0000313" key="1">
    <source>
        <dbReference type="EMBL" id="EGE54645.1"/>
    </source>
</evidence>
<dbReference type="HOGENOM" id="CLU_2738384_0_0_9"/>
<dbReference type="Proteomes" id="UP000003732">
    <property type="component" value="Unassembled WGS sequence"/>
</dbReference>
<name>F1YY75_9STRE</name>
<evidence type="ECO:0000313" key="2">
    <source>
        <dbReference type="Proteomes" id="UP000003732"/>
    </source>
</evidence>
<reference evidence="1 2" key="1">
    <citation type="submission" date="2011-02" db="EMBL/GenBank/DDBJ databases">
        <authorList>
            <person name="Stanhope M.J."/>
            <person name="Durkin A.S."/>
            <person name="Hostetler J."/>
            <person name="Kim M."/>
            <person name="Radune D."/>
            <person name="Singh I."/>
            <person name="Town C.D."/>
        </authorList>
    </citation>
    <scope>NUCLEOTIDE SEQUENCE [LARGE SCALE GENOMIC DNA]</scope>
    <source>
        <strain evidence="1 2">NCFD 2020</strain>
    </source>
</reference>
<accession>F1YY75</accession>
<proteinExistence type="predicted"/>
<dbReference type="RefSeq" id="WP_003105310.1">
    <property type="nucleotide sequence ID" value="NZ_AEUT02000001.1"/>
</dbReference>
<dbReference type="GeneID" id="61421102"/>